<dbReference type="AlphaFoldDB" id="A0A226EUN2"/>
<dbReference type="GO" id="GO:0000993">
    <property type="term" value="F:RNA polymerase II complex binding"/>
    <property type="evidence" value="ECO:0007669"/>
    <property type="project" value="TreeGrafter"/>
</dbReference>
<dbReference type="Pfam" id="PF20867">
    <property type="entry name" value="UVSSA_N"/>
    <property type="match status" value="1"/>
</dbReference>
<evidence type="ECO:0000259" key="11">
    <source>
        <dbReference type="Pfam" id="PF09740"/>
    </source>
</evidence>
<reference evidence="12 13" key="1">
    <citation type="submission" date="2015-12" db="EMBL/GenBank/DDBJ databases">
        <title>The genome of Folsomia candida.</title>
        <authorList>
            <person name="Faddeeva A."/>
            <person name="Derks M.F."/>
            <person name="Anvar Y."/>
            <person name="Smit S."/>
            <person name="Van Straalen N."/>
            <person name="Roelofs D."/>
        </authorList>
    </citation>
    <scope>NUCLEOTIDE SEQUENCE [LARGE SCALE GENOMIC DNA]</scope>
    <source>
        <strain evidence="12 13">VU population</strain>
        <tissue evidence="12">Whole body</tissue>
    </source>
</reference>
<dbReference type="InterPro" id="IPR049431">
    <property type="entry name" value="UVSSA_C"/>
</dbReference>
<feature type="compositionally biased region" description="Low complexity" evidence="10">
    <location>
        <begin position="356"/>
        <end position="381"/>
    </location>
</feature>
<evidence type="ECO:0000256" key="10">
    <source>
        <dbReference type="SAM" id="MobiDB-lite"/>
    </source>
</evidence>
<keyword evidence="7" id="KW-0862">Zinc</keyword>
<evidence type="ECO:0000256" key="4">
    <source>
        <dbReference type="ARBA" id="ARBA00022723"/>
    </source>
</evidence>
<dbReference type="PANTHER" id="PTHR28670:SF1">
    <property type="entry name" value="UV-STIMULATED SCAFFOLD PROTEIN A"/>
    <property type="match status" value="1"/>
</dbReference>
<comment type="subcellular location">
    <subcellularLocation>
        <location evidence="1">Chromosome</location>
    </subcellularLocation>
</comment>
<evidence type="ECO:0000256" key="7">
    <source>
        <dbReference type="ARBA" id="ARBA00022833"/>
    </source>
</evidence>
<protein>
    <submittedName>
        <fullName evidence="12">UV-stimulated scaffold protein A</fullName>
    </submittedName>
</protein>
<feature type="region of interest" description="Disordered" evidence="10">
    <location>
        <begin position="318"/>
        <end position="383"/>
    </location>
</feature>
<evidence type="ECO:0000256" key="2">
    <source>
        <dbReference type="ARBA" id="ARBA00009240"/>
    </source>
</evidence>
<organism evidence="12 13">
    <name type="scientific">Folsomia candida</name>
    <name type="common">Springtail</name>
    <dbReference type="NCBI Taxonomy" id="158441"/>
    <lineage>
        <taxon>Eukaryota</taxon>
        <taxon>Metazoa</taxon>
        <taxon>Ecdysozoa</taxon>
        <taxon>Arthropoda</taxon>
        <taxon>Hexapoda</taxon>
        <taxon>Collembola</taxon>
        <taxon>Entomobryomorpha</taxon>
        <taxon>Isotomoidea</taxon>
        <taxon>Isotomidae</taxon>
        <taxon>Proisotominae</taxon>
        <taxon>Folsomia</taxon>
    </lineage>
</organism>
<gene>
    <name evidence="12" type="ORF">Fcan01_06190</name>
</gene>
<feature type="domain" description="UV-stimulated scaffold protein A C-terminal" evidence="11">
    <location>
        <begin position="449"/>
        <end position="555"/>
    </location>
</feature>
<keyword evidence="13" id="KW-1185">Reference proteome</keyword>
<evidence type="ECO:0000313" key="12">
    <source>
        <dbReference type="EMBL" id="OXA60928.1"/>
    </source>
</evidence>
<keyword evidence="8" id="KW-0175">Coiled coil</keyword>
<keyword evidence="9" id="KW-0234">DNA repair</keyword>
<dbReference type="GO" id="GO:0005694">
    <property type="term" value="C:chromosome"/>
    <property type="evidence" value="ECO:0007669"/>
    <property type="project" value="UniProtKB-SubCell"/>
</dbReference>
<dbReference type="PANTHER" id="PTHR28670">
    <property type="entry name" value="UV-STIMULATED SCAFFOLD PROTEIN A"/>
    <property type="match status" value="1"/>
</dbReference>
<sequence length="670" mass="76531">MLDTKTCECITKLVEKLATSGKHQIDKIVFREFVSHAGQSEDYIKFTLERIFQHLEQKHSEIRLGAFLIIDELFKRSHYFREILLDDFHTFLELTVESNPSKLLPPPLPTAKILKQNVLQAIQKWYSTFGVDHKRLALSYNFLKNNLKVDFQDALKRNASELAQESRERQRHAKVVEKKVQGVEAELNDNQDEIMQVVTEMDNCFCLLIPKPSDFGENQVDDEEDSSSEQLNLREHGFATTGVSINVQRSSLGKVVVTEDNLPIIENLKDLNALLKNRFIPLIKKWVAITSKATNQTLFRKLMGLKARLEKQVDRFNQINVSQDDSSKKVDSSSSSNEDDSDFEDVPEKEGFEYEVVSPPVVMSPPDAQKPSTSTSSKTSTGWRLWDVQKDDVNDPTSLVATLKSLGQKTSEESATIASTSHARRLNHSKQTPAESDTEIRKRKLMKIAPKLPFDIDLYHWEDKDLKAPSVEIVETDGHKFWTPSQDRGGEVIDDPNGIASLRTRVIEFSGEFEPVKWSCRAPLPSGSLCPRKDRLKCPLHGKIIARDDIGNPTKPEDIQALNKEKEMMEKDKPPEWQDPQFLKEIEAATGMDLMIRPPKKGKQKKKTFAEMYPGLTDVDRKRNTPRSRLERKIFNKASVKRVAETLDELSAKRFNDKFGDQWNYSMGNE</sequence>
<dbReference type="InterPro" id="IPR049408">
    <property type="entry name" value="UVSSA_N_a-solenoid_rpt"/>
</dbReference>
<keyword evidence="6" id="KW-0863">Zinc-finger</keyword>
<dbReference type="EMBL" id="LNIX01000002">
    <property type="protein sequence ID" value="OXA60928.1"/>
    <property type="molecule type" value="Genomic_DNA"/>
</dbReference>
<dbReference type="InterPro" id="IPR018610">
    <property type="entry name" value="UVSSA"/>
</dbReference>
<dbReference type="OrthoDB" id="5594015at2759"/>
<evidence type="ECO:0000256" key="1">
    <source>
        <dbReference type="ARBA" id="ARBA00004286"/>
    </source>
</evidence>
<dbReference type="GO" id="GO:0006283">
    <property type="term" value="P:transcription-coupled nucleotide-excision repair"/>
    <property type="evidence" value="ECO:0007669"/>
    <property type="project" value="TreeGrafter"/>
</dbReference>
<keyword evidence="5" id="KW-0227">DNA damage</keyword>
<evidence type="ECO:0000256" key="9">
    <source>
        <dbReference type="ARBA" id="ARBA00023204"/>
    </source>
</evidence>
<evidence type="ECO:0000256" key="8">
    <source>
        <dbReference type="ARBA" id="ARBA00023054"/>
    </source>
</evidence>
<name>A0A226EUN2_FOLCA</name>
<keyword evidence="3" id="KW-0158">Chromosome</keyword>
<dbReference type="STRING" id="158441.A0A226EUN2"/>
<evidence type="ECO:0000256" key="5">
    <source>
        <dbReference type="ARBA" id="ARBA00022763"/>
    </source>
</evidence>
<dbReference type="OMA" id="EEHAEMR"/>
<comment type="caution">
    <text evidence="12">The sequence shown here is derived from an EMBL/GenBank/DDBJ whole genome shotgun (WGS) entry which is preliminary data.</text>
</comment>
<keyword evidence="4" id="KW-0479">Metal-binding</keyword>
<evidence type="ECO:0000256" key="3">
    <source>
        <dbReference type="ARBA" id="ARBA00022454"/>
    </source>
</evidence>
<dbReference type="Pfam" id="PF09740">
    <property type="entry name" value="DUF2043"/>
    <property type="match status" value="1"/>
</dbReference>
<evidence type="ECO:0000256" key="6">
    <source>
        <dbReference type="ARBA" id="ARBA00022771"/>
    </source>
</evidence>
<dbReference type="Proteomes" id="UP000198287">
    <property type="component" value="Unassembled WGS sequence"/>
</dbReference>
<feature type="region of interest" description="Disordered" evidence="10">
    <location>
        <begin position="405"/>
        <end position="440"/>
    </location>
</feature>
<proteinExistence type="inferred from homology"/>
<dbReference type="GO" id="GO:0009411">
    <property type="term" value="P:response to UV"/>
    <property type="evidence" value="ECO:0007669"/>
    <property type="project" value="InterPro"/>
</dbReference>
<evidence type="ECO:0000313" key="13">
    <source>
        <dbReference type="Proteomes" id="UP000198287"/>
    </source>
</evidence>
<accession>A0A226EUN2</accession>
<dbReference type="GO" id="GO:0008270">
    <property type="term" value="F:zinc ion binding"/>
    <property type="evidence" value="ECO:0007669"/>
    <property type="project" value="UniProtKB-KW"/>
</dbReference>
<comment type="similarity">
    <text evidence="2">Belongs to the UVSSA family.</text>
</comment>